<dbReference type="EMBL" id="JPOS01000079">
    <property type="protein sequence ID" value="KGE86359.1"/>
    <property type="molecule type" value="Genomic_DNA"/>
</dbReference>
<evidence type="ECO:0000256" key="1">
    <source>
        <dbReference type="SAM" id="SignalP"/>
    </source>
</evidence>
<feature type="chain" id="PRO_5001939757" description="Outer membrane protein beta-barrel domain-containing protein" evidence="1">
    <location>
        <begin position="27"/>
        <end position="201"/>
    </location>
</feature>
<dbReference type="AlphaFoldDB" id="A0A098S1Z7"/>
<evidence type="ECO:0000313" key="3">
    <source>
        <dbReference type="Proteomes" id="UP000029736"/>
    </source>
</evidence>
<accession>A0A098S1Z7</accession>
<comment type="caution">
    <text evidence="2">The sequence shown here is derived from an EMBL/GenBank/DDBJ whole genome shotgun (WGS) entry which is preliminary data.</text>
</comment>
<keyword evidence="1" id="KW-0732">Signal</keyword>
<dbReference type="STRING" id="1524460.IX84_21410"/>
<keyword evidence="3" id="KW-1185">Reference proteome</keyword>
<proteinExistence type="predicted"/>
<dbReference type="RefSeq" id="WP_044225086.1">
    <property type="nucleotide sequence ID" value="NZ_OZ245719.1"/>
</dbReference>
<reference evidence="2 3" key="1">
    <citation type="journal article" date="2014" name="Int. J. Syst. Evol. Microbiol.">
        <title>Phaeodactylibacter xiamenensis gen. nov., sp. nov., a member of the family Saprospiraceae isolated from the marine alga Phaeodactylum tricornutum.</title>
        <authorList>
            <person name="Chen Z.Jr."/>
            <person name="Lei X."/>
            <person name="Lai Q."/>
            <person name="Li Y."/>
            <person name="Zhang B."/>
            <person name="Zhang J."/>
            <person name="Zhang H."/>
            <person name="Yang L."/>
            <person name="Zheng W."/>
            <person name="Tian Y."/>
            <person name="Yu Z."/>
            <person name="Xu H.Jr."/>
            <person name="Zheng T."/>
        </authorList>
    </citation>
    <scope>NUCLEOTIDE SEQUENCE [LARGE SCALE GENOMIC DNA]</scope>
    <source>
        <strain evidence="2 3">KD52</strain>
    </source>
</reference>
<dbReference type="Proteomes" id="UP000029736">
    <property type="component" value="Unassembled WGS sequence"/>
</dbReference>
<evidence type="ECO:0000313" key="2">
    <source>
        <dbReference type="EMBL" id="KGE86359.1"/>
    </source>
</evidence>
<evidence type="ECO:0008006" key="4">
    <source>
        <dbReference type="Google" id="ProtNLM"/>
    </source>
</evidence>
<organism evidence="2 3">
    <name type="scientific">Phaeodactylibacter xiamenensis</name>
    <dbReference type="NCBI Taxonomy" id="1524460"/>
    <lineage>
        <taxon>Bacteria</taxon>
        <taxon>Pseudomonadati</taxon>
        <taxon>Bacteroidota</taxon>
        <taxon>Saprospiria</taxon>
        <taxon>Saprospirales</taxon>
        <taxon>Haliscomenobacteraceae</taxon>
        <taxon>Phaeodactylibacter</taxon>
    </lineage>
</organism>
<sequence length="201" mass="22475">MAQYMKAWAFAVFTVLVLLLPGTVEAQQDTESIFEPGWAHEVHYGSLIGSSDSEIQAGASLQYIGTYRIKRYLGVGGGVGAQSYQFNSGYSYFPFWAVCKLYDPSQTGVQPYLQFAAGYGAALNRRDEETLLVDATGGFNAHGAIGLEVPIRQELGLLLSLGYQFQSAQSTFDHFGWWWGDRQTTQEWKFRRIQLQIGVKF</sequence>
<feature type="signal peptide" evidence="1">
    <location>
        <begin position="1"/>
        <end position="26"/>
    </location>
</feature>
<protein>
    <recommendedName>
        <fullName evidence="4">Outer membrane protein beta-barrel domain-containing protein</fullName>
    </recommendedName>
</protein>
<gene>
    <name evidence="2" type="ORF">IX84_21410</name>
</gene>
<name>A0A098S1Z7_9BACT</name>